<evidence type="ECO:0000256" key="5">
    <source>
        <dbReference type="ARBA" id="ARBA00022741"/>
    </source>
</evidence>
<dbReference type="InterPro" id="IPR006474">
    <property type="entry name" value="Helicase_Cas3_CRISPR-ass_core"/>
</dbReference>
<evidence type="ECO:0000256" key="1">
    <source>
        <dbReference type="ARBA" id="ARBA00006847"/>
    </source>
</evidence>
<dbReference type="GO" id="GO:0005524">
    <property type="term" value="F:ATP binding"/>
    <property type="evidence" value="ECO:0007669"/>
    <property type="project" value="UniProtKB-KW"/>
</dbReference>
<evidence type="ECO:0000256" key="8">
    <source>
        <dbReference type="ARBA" id="ARBA00022840"/>
    </source>
</evidence>
<keyword evidence="5" id="KW-0547">Nucleotide-binding</keyword>
<dbReference type="GO" id="GO:0004386">
    <property type="term" value="F:helicase activity"/>
    <property type="evidence" value="ECO:0007669"/>
    <property type="project" value="UniProtKB-KW"/>
</dbReference>
<dbReference type="Pfam" id="PF00270">
    <property type="entry name" value="DEAD"/>
    <property type="match status" value="1"/>
</dbReference>
<feature type="domain" description="HD Cas3-type" evidence="11">
    <location>
        <begin position="34"/>
        <end position="248"/>
    </location>
</feature>
<dbReference type="InterPro" id="IPR038257">
    <property type="entry name" value="CRISPR-assoc_Cas3_HD_sf"/>
</dbReference>
<keyword evidence="6" id="KW-0378">Hydrolase</keyword>
<dbReference type="GO" id="GO:0004518">
    <property type="term" value="F:nuclease activity"/>
    <property type="evidence" value="ECO:0007669"/>
    <property type="project" value="UniProtKB-KW"/>
</dbReference>
<evidence type="ECO:0000256" key="4">
    <source>
        <dbReference type="ARBA" id="ARBA00022723"/>
    </source>
</evidence>
<dbReference type="PROSITE" id="PS51192">
    <property type="entry name" value="HELICASE_ATP_BIND_1"/>
    <property type="match status" value="1"/>
</dbReference>
<dbReference type="Proteomes" id="UP000284763">
    <property type="component" value="Unassembled WGS sequence"/>
</dbReference>
<dbReference type="GO" id="GO:0016787">
    <property type="term" value="F:hydrolase activity"/>
    <property type="evidence" value="ECO:0007669"/>
    <property type="project" value="UniProtKB-KW"/>
</dbReference>
<sequence length="828" mass="94840">MSFSNVMEIRSGLQVHTTGSLRMVSVSPSSESLLSHPDRLLGQHLKDVAKRSALICTESPVSFLSIGISLEDLRRVSFLIGVCHDFGKATPYFQEYIKAIRDGKRPKKRRESQHGALSALFAYAVVRSRFSHLTSPIRDILPYIAYEVVRRHHGDLHNCTDDVVLLRDDGDIFARQIASLDYDQTIDAYNGLLDTEVIAGFFHGWRQELSEALRTSNRIFRRLRKSLDVRYAGLILFCYSVLLSADKESASGLDVERRPKAVCGEDVDRHRCRNKFDRPENTMNKIRNEIYAEVIGQLDCLDPAEHIFSLNLPTGTGKTLTGLSFALKLREKIGKETGFCPRIIYCLPYLSIIDQNSQVFGEVLGVNNPSLSSEVLLTHHHLTDVSYTTGDEEYDPEESQFLIEGWNAEVIVTTFVQFFHMLFSSRNRAHRRYHRVVGSIVILDEVQTLPHRYWELIRQTLSMLAKDHMMYIILMTATQPNIFKVGEEIRELAPGREAYFQVLDRLDLYVHHGQVEIDTFIRIVREDIAKHPENDYLIVMNTIASSQRVFRDLTHQQEDGATYVYLSTRVVPKERLARIMRIKDKNLNPGQQVIVSTQLIEAGVDIDVDVVYRDFAPLDSINQVAGRCNRNFGGKKGMMHLFEIVDGTGKPYYQYIYKGSEILIQNTKDVLEGKECITEAEFVMAIEEYYARVSDAKSDDLSKNLIEHLAALEFEDLDKGFHLIDSDYPKYSVFVAIDEEAEKYWESFCRIKEIEERSERKKAFLRIKKNFFEYVIAVPSKFRNMVGYDEMTGIGYISLEEIHQGLLYDEEIGFSPVNENTGGGTLIL</sequence>
<evidence type="ECO:0000256" key="2">
    <source>
        <dbReference type="ARBA" id="ARBA00009046"/>
    </source>
</evidence>
<dbReference type="InterPro" id="IPR027417">
    <property type="entry name" value="P-loop_NTPase"/>
</dbReference>
<dbReference type="GO" id="GO:0003676">
    <property type="term" value="F:nucleic acid binding"/>
    <property type="evidence" value="ECO:0007669"/>
    <property type="project" value="InterPro"/>
</dbReference>
<dbReference type="InterPro" id="IPR006483">
    <property type="entry name" value="CRISPR-assoc_Cas3_HD"/>
</dbReference>
<dbReference type="AlphaFoldDB" id="A0A424Z4J3"/>
<dbReference type="Gene3D" id="3.40.50.300">
    <property type="entry name" value="P-loop containing nucleotide triphosphate hydrolases"/>
    <property type="match status" value="2"/>
</dbReference>
<accession>A0A424Z4J3</accession>
<comment type="similarity">
    <text evidence="2">In the central section; belongs to the CRISPR-associated helicase Cas3 family.</text>
</comment>
<dbReference type="GO" id="GO:0046872">
    <property type="term" value="F:metal ion binding"/>
    <property type="evidence" value="ECO:0007669"/>
    <property type="project" value="UniProtKB-KW"/>
</dbReference>
<protein>
    <submittedName>
        <fullName evidence="12">CRISPR-associated helicase Cas3</fullName>
    </submittedName>
</protein>
<feature type="domain" description="Helicase ATP-binding" evidence="10">
    <location>
        <begin position="299"/>
        <end position="481"/>
    </location>
</feature>
<dbReference type="CDD" id="cd17930">
    <property type="entry name" value="DEXHc_cas3"/>
    <property type="match status" value="1"/>
</dbReference>
<organism evidence="12 13">
    <name type="scientific">Methanosalsum natronophilum</name>
    <dbReference type="NCBI Taxonomy" id="768733"/>
    <lineage>
        <taxon>Archaea</taxon>
        <taxon>Methanobacteriati</taxon>
        <taxon>Methanobacteriota</taxon>
        <taxon>Stenosarchaea group</taxon>
        <taxon>Methanomicrobia</taxon>
        <taxon>Methanosarcinales</taxon>
        <taxon>Methanosarcinaceae</taxon>
        <taxon>Methanosalsum</taxon>
    </lineage>
</organism>
<evidence type="ECO:0000256" key="6">
    <source>
        <dbReference type="ARBA" id="ARBA00022801"/>
    </source>
</evidence>
<evidence type="ECO:0000259" key="10">
    <source>
        <dbReference type="PROSITE" id="PS51192"/>
    </source>
</evidence>
<keyword evidence="7" id="KW-0347">Helicase</keyword>
<keyword evidence="8" id="KW-0067">ATP-binding</keyword>
<dbReference type="NCBIfam" id="TIGR01587">
    <property type="entry name" value="cas3_core"/>
    <property type="match status" value="1"/>
</dbReference>
<reference evidence="12 13" key="1">
    <citation type="submission" date="2018-08" db="EMBL/GenBank/DDBJ databases">
        <title>The metabolism and importance of syntrophic acetate oxidation coupled to methane or sulfide production in haloalkaline environments.</title>
        <authorList>
            <person name="Timmers P.H.A."/>
            <person name="Vavourakis C.D."/>
            <person name="Sorokin D.Y."/>
            <person name="Sinninghe Damste J.S."/>
            <person name="Muyzer G."/>
            <person name="Stams A.J.M."/>
            <person name="Plugge C.M."/>
        </authorList>
    </citation>
    <scope>NUCLEOTIDE SEQUENCE [LARGE SCALE GENOMIC DNA]</scope>
    <source>
        <strain evidence="12">MSAO_Arc3</strain>
    </source>
</reference>
<evidence type="ECO:0000256" key="7">
    <source>
        <dbReference type="ARBA" id="ARBA00022806"/>
    </source>
</evidence>
<keyword evidence="3" id="KW-0540">Nuclease</keyword>
<name>A0A424Z4J3_9EURY</name>
<dbReference type="InterPro" id="IPR054712">
    <property type="entry name" value="Cas3-like_dom"/>
</dbReference>
<keyword evidence="9" id="KW-0051">Antiviral defense</keyword>
<dbReference type="SMART" id="SM00487">
    <property type="entry name" value="DEXDc"/>
    <property type="match status" value="1"/>
</dbReference>
<dbReference type="CDD" id="cd09641">
    <property type="entry name" value="Cas3''_I"/>
    <property type="match status" value="1"/>
</dbReference>
<dbReference type="EMBL" id="QZAB01000018">
    <property type="protein sequence ID" value="RQD92738.1"/>
    <property type="molecule type" value="Genomic_DNA"/>
</dbReference>
<dbReference type="InterPro" id="IPR014001">
    <property type="entry name" value="Helicase_ATP-bd"/>
</dbReference>
<dbReference type="InterPro" id="IPR011545">
    <property type="entry name" value="DEAD/DEAH_box_helicase_dom"/>
</dbReference>
<dbReference type="PROSITE" id="PS51643">
    <property type="entry name" value="HD_CAS3"/>
    <property type="match status" value="1"/>
</dbReference>
<dbReference type="NCBIfam" id="TIGR01596">
    <property type="entry name" value="cas3_HD"/>
    <property type="match status" value="1"/>
</dbReference>
<evidence type="ECO:0000256" key="9">
    <source>
        <dbReference type="ARBA" id="ARBA00023118"/>
    </source>
</evidence>
<dbReference type="SUPFAM" id="SSF52540">
    <property type="entry name" value="P-loop containing nucleoside triphosphate hydrolases"/>
    <property type="match status" value="1"/>
</dbReference>
<comment type="similarity">
    <text evidence="1">In the N-terminal section; belongs to the CRISPR-associated nuclease Cas3-HD family.</text>
</comment>
<comment type="caution">
    <text evidence="12">The sequence shown here is derived from an EMBL/GenBank/DDBJ whole genome shotgun (WGS) entry which is preliminary data.</text>
</comment>
<dbReference type="InterPro" id="IPR001650">
    <property type="entry name" value="Helicase_C-like"/>
</dbReference>
<dbReference type="Pfam" id="PF18019">
    <property type="entry name" value="Cas3_HD"/>
    <property type="match status" value="1"/>
</dbReference>
<evidence type="ECO:0000313" key="12">
    <source>
        <dbReference type="EMBL" id="RQD92738.1"/>
    </source>
</evidence>
<dbReference type="Pfam" id="PF22590">
    <property type="entry name" value="Cas3-like_C_2"/>
    <property type="match status" value="1"/>
</dbReference>
<proteinExistence type="inferred from homology"/>
<keyword evidence="4" id="KW-0479">Metal-binding</keyword>
<dbReference type="GO" id="GO:0140097">
    <property type="term" value="F:catalytic activity, acting on DNA"/>
    <property type="evidence" value="ECO:0007669"/>
    <property type="project" value="UniProtKB-ARBA"/>
</dbReference>
<evidence type="ECO:0000259" key="11">
    <source>
        <dbReference type="PROSITE" id="PS51643"/>
    </source>
</evidence>
<evidence type="ECO:0000256" key="3">
    <source>
        <dbReference type="ARBA" id="ARBA00022722"/>
    </source>
</evidence>
<dbReference type="GO" id="GO:0051607">
    <property type="term" value="P:defense response to virus"/>
    <property type="evidence" value="ECO:0007669"/>
    <property type="project" value="UniProtKB-KW"/>
</dbReference>
<evidence type="ECO:0000313" key="13">
    <source>
        <dbReference type="Proteomes" id="UP000284763"/>
    </source>
</evidence>
<dbReference type="Gene3D" id="1.10.3210.30">
    <property type="match status" value="1"/>
</dbReference>
<dbReference type="SMART" id="SM00490">
    <property type="entry name" value="HELICc"/>
    <property type="match status" value="1"/>
</dbReference>
<gene>
    <name evidence="12" type="primary">cas3</name>
    <name evidence="12" type="ORF">D5R95_00205</name>
</gene>